<dbReference type="Pfam" id="PF00561">
    <property type="entry name" value="Abhydrolase_1"/>
    <property type="match status" value="1"/>
</dbReference>
<dbReference type="InterPro" id="IPR000073">
    <property type="entry name" value="AB_hydrolase_1"/>
</dbReference>
<evidence type="ECO:0000313" key="7">
    <source>
        <dbReference type="Proteomes" id="UP000654304"/>
    </source>
</evidence>
<dbReference type="EMBL" id="JACOGD010000008">
    <property type="protein sequence ID" value="MBC3933142.1"/>
    <property type="molecule type" value="Genomic_DNA"/>
</dbReference>
<dbReference type="PRINTS" id="PR00793">
    <property type="entry name" value="PROAMNOPTASE"/>
</dbReference>
<evidence type="ECO:0000313" key="6">
    <source>
        <dbReference type="EMBL" id="MBC3933142.1"/>
    </source>
</evidence>
<keyword evidence="7" id="KW-1185">Reference proteome</keyword>
<feature type="chain" id="PRO_5045203078" evidence="4">
    <location>
        <begin position="24"/>
        <end position="477"/>
    </location>
</feature>
<protein>
    <submittedName>
        <fullName evidence="6">Alpha/beta hydrolase</fullName>
    </submittedName>
</protein>
<evidence type="ECO:0000256" key="1">
    <source>
        <dbReference type="ARBA" id="ARBA00010088"/>
    </source>
</evidence>
<sequence>MPRHVFSQLLSLTALLAAGGAQAATSACRVPDFPQEVQCGVVSRPLNPDQPAGKKIDVHYVVLPSQDKNKLPDAVFLLAGGPGQSAIQVAGFGQAVLGRLNKRRDLVFVDQRGTGRSASLSCPELEARDEVLDEVQTERRTEACLKRLQSLPHGELGMYTTSIAVQDLDAVRLAQGYDKINLVGASYGTRVGLEYLRQFPGSVRRLVLDGVVPPDMGIQSADAQAALDGLFADCAKQERCNQAYPQLAQRWQHLLNSLPKQVTLTHPRTAAMMKLDLRRDQVLGMVHRTLYTPALTAGLPYAISQADQGNFQPLVGLSGSTNLPGPAAINYGMHYSVWCSEAMTKPLPAARNEFEKTMNGMYEKACKNWPRGKVPEAFYQIPVTAAPVMLLSGGIDPVTPIRNGAAVAQALGANARHITVDNAGHGLLAHSCVRDVVVRFFSAKEDKEALATDSSCVRQIPRPLAWMPVQEKKGAQP</sequence>
<dbReference type="Gene3D" id="3.40.50.1820">
    <property type="entry name" value="alpha/beta hydrolase"/>
    <property type="match status" value="1"/>
</dbReference>
<dbReference type="RefSeq" id="WP_186904719.1">
    <property type="nucleotide sequence ID" value="NZ_JACOGD010000008.1"/>
</dbReference>
<dbReference type="PANTHER" id="PTHR43248">
    <property type="entry name" value="2-SUCCINYL-6-HYDROXY-2,4-CYCLOHEXADIENE-1-CARBOXYLATE SYNTHASE"/>
    <property type="match status" value="1"/>
</dbReference>
<comment type="caution">
    <text evidence="6">The sequence shown here is derived from an EMBL/GenBank/DDBJ whole genome shotgun (WGS) entry which is preliminary data.</text>
</comment>
<dbReference type="InterPro" id="IPR051601">
    <property type="entry name" value="Serine_prot/Carboxylest_S33"/>
</dbReference>
<proteinExistence type="inferred from homology"/>
<dbReference type="GO" id="GO:0016787">
    <property type="term" value="F:hydrolase activity"/>
    <property type="evidence" value="ECO:0007669"/>
    <property type="project" value="UniProtKB-KW"/>
</dbReference>
<evidence type="ECO:0000259" key="5">
    <source>
        <dbReference type="Pfam" id="PF00561"/>
    </source>
</evidence>
<dbReference type="PANTHER" id="PTHR43248:SF29">
    <property type="entry name" value="TRIPEPTIDYL AMINOPEPTIDASE"/>
    <property type="match status" value="1"/>
</dbReference>
<keyword evidence="2 4" id="KW-0732">Signal</keyword>
<dbReference type="InterPro" id="IPR002410">
    <property type="entry name" value="Peptidase_S33"/>
</dbReference>
<comment type="similarity">
    <text evidence="1">Belongs to the peptidase S33 family.</text>
</comment>
<evidence type="ECO:0000256" key="4">
    <source>
        <dbReference type="SAM" id="SignalP"/>
    </source>
</evidence>
<gene>
    <name evidence="6" type="ORF">H8K43_15795</name>
</gene>
<dbReference type="Proteomes" id="UP000654304">
    <property type="component" value="Unassembled WGS sequence"/>
</dbReference>
<reference evidence="6 7" key="1">
    <citation type="submission" date="2020-08" db="EMBL/GenBank/DDBJ databases">
        <title>Novel species isolated from subtropical streams in China.</title>
        <authorList>
            <person name="Lu H."/>
        </authorList>
    </citation>
    <scope>NUCLEOTIDE SEQUENCE [LARGE SCALE GENOMIC DNA]</scope>
    <source>
        <strain evidence="6 7">CY22W</strain>
    </source>
</reference>
<name>A0ABR7A8F4_9BURK</name>
<feature type="domain" description="AB hydrolase-1" evidence="5">
    <location>
        <begin position="74"/>
        <end position="426"/>
    </location>
</feature>
<accession>A0ABR7A8F4</accession>
<dbReference type="PROSITE" id="PS51257">
    <property type="entry name" value="PROKAR_LIPOPROTEIN"/>
    <property type="match status" value="1"/>
</dbReference>
<evidence type="ECO:0000256" key="3">
    <source>
        <dbReference type="ARBA" id="ARBA00022801"/>
    </source>
</evidence>
<evidence type="ECO:0000256" key="2">
    <source>
        <dbReference type="ARBA" id="ARBA00022729"/>
    </source>
</evidence>
<feature type="signal peptide" evidence="4">
    <location>
        <begin position="1"/>
        <end position="23"/>
    </location>
</feature>
<organism evidence="6 7">
    <name type="scientific">Undibacterium curvum</name>
    <dbReference type="NCBI Taxonomy" id="2762294"/>
    <lineage>
        <taxon>Bacteria</taxon>
        <taxon>Pseudomonadati</taxon>
        <taxon>Pseudomonadota</taxon>
        <taxon>Betaproteobacteria</taxon>
        <taxon>Burkholderiales</taxon>
        <taxon>Oxalobacteraceae</taxon>
        <taxon>Undibacterium</taxon>
    </lineage>
</organism>
<dbReference type="SUPFAM" id="SSF53474">
    <property type="entry name" value="alpha/beta-Hydrolases"/>
    <property type="match status" value="1"/>
</dbReference>
<keyword evidence="3 6" id="KW-0378">Hydrolase</keyword>
<dbReference type="InterPro" id="IPR029058">
    <property type="entry name" value="AB_hydrolase_fold"/>
</dbReference>